<gene>
    <name evidence="9" type="ORF">M231_00564</name>
</gene>
<feature type="compositionally biased region" description="Basic and acidic residues" evidence="7">
    <location>
        <begin position="270"/>
        <end position="284"/>
    </location>
</feature>
<evidence type="ECO:0000256" key="3">
    <source>
        <dbReference type="ARBA" id="ARBA00022670"/>
    </source>
</evidence>
<dbReference type="VEuPathDB" id="FungiDB:TREMEDRAFT_39596"/>
<keyword evidence="4" id="KW-0833">Ubl conjugation pathway</keyword>
<dbReference type="GO" id="GO:0004843">
    <property type="term" value="F:cysteine-type deubiquitinase activity"/>
    <property type="evidence" value="ECO:0007669"/>
    <property type="project" value="UniProtKB-EC"/>
</dbReference>
<dbReference type="EC" id="3.4.19.12" evidence="2"/>
<dbReference type="Proteomes" id="UP000289152">
    <property type="component" value="Unassembled WGS sequence"/>
</dbReference>
<organism evidence="9 10">
    <name type="scientific">Tremella mesenterica</name>
    <name type="common">Jelly fungus</name>
    <dbReference type="NCBI Taxonomy" id="5217"/>
    <lineage>
        <taxon>Eukaryota</taxon>
        <taxon>Fungi</taxon>
        <taxon>Dikarya</taxon>
        <taxon>Basidiomycota</taxon>
        <taxon>Agaricomycotina</taxon>
        <taxon>Tremellomycetes</taxon>
        <taxon>Tremellales</taxon>
        <taxon>Tremellaceae</taxon>
        <taxon>Tremella</taxon>
    </lineage>
</organism>
<sequence length="464" mass="52854">MGQTCYLNSTLQLLRTIQPLTDAISEYKPEENGDQYRLMANMRLLYRHMNQLTEPIPPVHFLLSLRQLHSQFAETDQAGYFAQQDADEALTVILGAVAQNLRGSGSESHQTIDDLLGVELTHANICAEATTEIPISVSEKVLKLSCNISITTNFLLAGIRDNLTQTIQKYSPTLERVADYERKSRISRLPPYLCVHMVRFYWRRDIGKKAKIMRKVKYPLQLDLLELVTDELRPQLAPINTAMKRILADRDDRARIAKRDKSRSLASSELKAEEDNEETKRAEENKRVTEVIAEQNIDLGRVGQNPSALYELCAMVTHKGASADSGHYIGWARKDQPRAFVPSGEESWYKFDGPYFYCSSPNTRPLFPCQSKYLPYCPRPFSFLPYCLSSTGRRTTPSRLMCITKEQKDPRTLEEKNVKLKHELDDKVSIVDAQKILNLDGGGQDSVAYILLYRSVHSFPVSRK</sequence>
<dbReference type="PROSITE" id="PS00973">
    <property type="entry name" value="USP_2"/>
    <property type="match status" value="1"/>
</dbReference>
<comment type="caution">
    <text evidence="9">The sequence shown here is derived from an EMBL/GenBank/DDBJ whole genome shotgun (WGS) entry which is preliminary data.</text>
</comment>
<dbReference type="PANTHER" id="PTHR43982:SF1">
    <property type="entry name" value="UBIQUITIN CARBOXYL-TERMINAL HYDROLASE 14"/>
    <property type="match status" value="1"/>
</dbReference>
<dbReference type="InterPro" id="IPR018200">
    <property type="entry name" value="USP_CS"/>
</dbReference>
<keyword evidence="3" id="KW-0645">Protease</keyword>
<dbReference type="InterPro" id="IPR044635">
    <property type="entry name" value="UBP14-like"/>
</dbReference>
<evidence type="ECO:0000313" key="10">
    <source>
        <dbReference type="Proteomes" id="UP000289152"/>
    </source>
</evidence>
<dbReference type="InterPro" id="IPR038765">
    <property type="entry name" value="Papain-like_cys_pep_sf"/>
</dbReference>
<evidence type="ECO:0000256" key="6">
    <source>
        <dbReference type="ARBA" id="ARBA00022807"/>
    </source>
</evidence>
<dbReference type="InterPro" id="IPR001394">
    <property type="entry name" value="Peptidase_C19_UCH"/>
</dbReference>
<evidence type="ECO:0000256" key="7">
    <source>
        <dbReference type="SAM" id="MobiDB-lite"/>
    </source>
</evidence>
<evidence type="ECO:0000256" key="5">
    <source>
        <dbReference type="ARBA" id="ARBA00022801"/>
    </source>
</evidence>
<dbReference type="OrthoDB" id="333239at2759"/>
<evidence type="ECO:0000256" key="4">
    <source>
        <dbReference type="ARBA" id="ARBA00022786"/>
    </source>
</evidence>
<dbReference type="FunCoup" id="A0A4Q1BVY2">
    <property type="interactions" value="839"/>
</dbReference>
<dbReference type="STRING" id="5217.A0A4Q1BVY2"/>
<dbReference type="InterPro" id="IPR028889">
    <property type="entry name" value="USP"/>
</dbReference>
<dbReference type="InParanoid" id="A0A4Q1BVY2"/>
<comment type="catalytic activity">
    <reaction evidence="1">
        <text>Thiol-dependent hydrolysis of ester, thioester, amide, peptide and isopeptide bonds formed by the C-terminal Gly of ubiquitin (a 76-residue protein attached to proteins as an intracellular targeting signal).</text>
        <dbReference type="EC" id="3.4.19.12"/>
    </reaction>
</comment>
<dbReference type="Pfam" id="PF00443">
    <property type="entry name" value="UCH"/>
    <property type="match status" value="1"/>
</dbReference>
<dbReference type="GO" id="GO:0016579">
    <property type="term" value="P:protein deubiquitination"/>
    <property type="evidence" value="ECO:0007669"/>
    <property type="project" value="InterPro"/>
</dbReference>
<dbReference type="PANTHER" id="PTHR43982">
    <property type="entry name" value="UBIQUITIN CARBOXYL-TERMINAL HYDROLASE"/>
    <property type="match status" value="1"/>
</dbReference>
<dbReference type="Gene3D" id="3.90.70.10">
    <property type="entry name" value="Cysteine proteinases"/>
    <property type="match status" value="1"/>
</dbReference>
<dbReference type="GO" id="GO:0070628">
    <property type="term" value="F:proteasome binding"/>
    <property type="evidence" value="ECO:0007669"/>
    <property type="project" value="TreeGrafter"/>
</dbReference>
<dbReference type="SUPFAM" id="SSF54001">
    <property type="entry name" value="Cysteine proteinases"/>
    <property type="match status" value="1"/>
</dbReference>
<accession>A0A4Q1BVY2</accession>
<evidence type="ECO:0000259" key="8">
    <source>
        <dbReference type="PROSITE" id="PS50235"/>
    </source>
</evidence>
<keyword evidence="6" id="KW-0788">Thiol protease</keyword>
<name>A0A4Q1BVY2_TREME</name>
<evidence type="ECO:0000256" key="2">
    <source>
        <dbReference type="ARBA" id="ARBA00012759"/>
    </source>
</evidence>
<dbReference type="GO" id="GO:0061136">
    <property type="term" value="P:regulation of proteasomal protein catabolic process"/>
    <property type="evidence" value="ECO:0007669"/>
    <property type="project" value="TreeGrafter"/>
</dbReference>
<keyword evidence="10" id="KW-1185">Reference proteome</keyword>
<evidence type="ECO:0000313" key="9">
    <source>
        <dbReference type="EMBL" id="RXK42206.1"/>
    </source>
</evidence>
<reference evidence="9 10" key="1">
    <citation type="submission" date="2016-06" db="EMBL/GenBank/DDBJ databases">
        <title>Evolution of pathogenesis and genome organization in the Tremellales.</title>
        <authorList>
            <person name="Cuomo C."/>
            <person name="Litvintseva A."/>
            <person name="Heitman J."/>
            <person name="Chen Y."/>
            <person name="Sun S."/>
            <person name="Springer D."/>
            <person name="Dromer F."/>
            <person name="Young S."/>
            <person name="Zeng Q."/>
            <person name="Chapman S."/>
            <person name="Gujja S."/>
            <person name="Saif S."/>
            <person name="Birren B."/>
        </authorList>
    </citation>
    <scope>NUCLEOTIDE SEQUENCE [LARGE SCALE GENOMIC DNA]</scope>
    <source>
        <strain evidence="9 10">ATCC 28783</strain>
    </source>
</reference>
<dbReference type="EMBL" id="SDIL01000003">
    <property type="protein sequence ID" value="RXK42206.1"/>
    <property type="molecule type" value="Genomic_DNA"/>
</dbReference>
<keyword evidence="5" id="KW-0378">Hydrolase</keyword>
<protein>
    <recommendedName>
        <fullName evidence="2">ubiquitinyl hydrolase 1</fullName>
        <ecNumber evidence="2">3.4.19.12</ecNumber>
    </recommendedName>
</protein>
<feature type="domain" description="USP" evidence="8">
    <location>
        <begin position="1"/>
        <end position="379"/>
    </location>
</feature>
<proteinExistence type="predicted"/>
<feature type="region of interest" description="Disordered" evidence="7">
    <location>
        <begin position="258"/>
        <end position="284"/>
    </location>
</feature>
<dbReference type="PROSITE" id="PS50235">
    <property type="entry name" value="USP_3"/>
    <property type="match status" value="1"/>
</dbReference>
<dbReference type="GO" id="GO:0043161">
    <property type="term" value="P:proteasome-mediated ubiquitin-dependent protein catabolic process"/>
    <property type="evidence" value="ECO:0007669"/>
    <property type="project" value="InterPro"/>
</dbReference>
<dbReference type="AlphaFoldDB" id="A0A4Q1BVY2"/>
<evidence type="ECO:0000256" key="1">
    <source>
        <dbReference type="ARBA" id="ARBA00000707"/>
    </source>
</evidence>